<dbReference type="STRING" id="77044.A0A1S7ULG4"/>
<gene>
    <name evidence="2" type="ORF">SAMD00023353_0503180</name>
</gene>
<organism evidence="2">
    <name type="scientific">Rosellinia necatrix</name>
    <name type="common">White root-rot fungus</name>
    <dbReference type="NCBI Taxonomy" id="77044"/>
    <lineage>
        <taxon>Eukaryota</taxon>
        <taxon>Fungi</taxon>
        <taxon>Dikarya</taxon>
        <taxon>Ascomycota</taxon>
        <taxon>Pezizomycotina</taxon>
        <taxon>Sordariomycetes</taxon>
        <taxon>Xylariomycetidae</taxon>
        <taxon>Xylariales</taxon>
        <taxon>Xylariaceae</taxon>
        <taxon>Rosellinia</taxon>
    </lineage>
</organism>
<dbReference type="AlphaFoldDB" id="A0A1S7ULG4"/>
<accession>A0A1S7ULG4</accession>
<protein>
    <submittedName>
        <fullName evidence="2">Uncharacterized protein</fullName>
    </submittedName>
</protein>
<reference evidence="2" key="1">
    <citation type="submission" date="2016-03" db="EMBL/GenBank/DDBJ databases">
        <title>Draft genome sequence of Rosellinia necatrix.</title>
        <authorList>
            <person name="Kanematsu S."/>
        </authorList>
    </citation>
    <scope>NUCLEOTIDE SEQUENCE [LARGE SCALE GENOMIC DNA]</scope>
    <source>
        <strain evidence="2">W97</strain>
    </source>
</reference>
<keyword evidence="1" id="KW-0175">Coiled coil</keyword>
<evidence type="ECO:0000313" key="3">
    <source>
        <dbReference type="Proteomes" id="UP000054516"/>
    </source>
</evidence>
<dbReference type="EMBL" id="DF977450">
    <property type="protein sequence ID" value="GAP83899.1"/>
    <property type="molecule type" value="Genomic_DNA"/>
</dbReference>
<proteinExistence type="predicted"/>
<dbReference type="Proteomes" id="UP000054516">
    <property type="component" value="Unassembled WGS sequence"/>
</dbReference>
<name>A0A1S7ULG4_ROSNE</name>
<feature type="coiled-coil region" evidence="1">
    <location>
        <begin position="114"/>
        <end position="141"/>
    </location>
</feature>
<evidence type="ECO:0000313" key="2">
    <source>
        <dbReference type="EMBL" id="GAP83899.1"/>
    </source>
</evidence>
<evidence type="ECO:0000256" key="1">
    <source>
        <dbReference type="SAM" id="Coils"/>
    </source>
</evidence>
<sequence length="183" mass="21503">MYEYIDDPFFGSRSRSFSYHHRPSRNSGRPSCHDNCASVTFDEWSDLVERERRARAANERLTRENRALLASASSRDKEKARLQAEGRGLRADLDARDAALRALRHDKGIADIRVRELTVTVNNQDREAQKLRDDLDRLDRLRKIDQRAARDAWARAEDLQHQLRASREPPSFFHHHHRRYGFV</sequence>
<keyword evidence="3" id="KW-1185">Reference proteome</keyword>